<gene>
    <name evidence="1" type="ORF">A1507_18705</name>
</gene>
<dbReference type="EMBL" id="LUUJ01000106">
    <property type="protein sequence ID" value="OAI12798.1"/>
    <property type="molecule type" value="Genomic_DNA"/>
</dbReference>
<evidence type="ECO:0000313" key="1">
    <source>
        <dbReference type="EMBL" id="OAI12798.1"/>
    </source>
</evidence>
<organism evidence="1 2">
    <name type="scientific">Methylomonas koyamae</name>
    <dbReference type="NCBI Taxonomy" id="702114"/>
    <lineage>
        <taxon>Bacteria</taxon>
        <taxon>Pseudomonadati</taxon>
        <taxon>Pseudomonadota</taxon>
        <taxon>Gammaproteobacteria</taxon>
        <taxon>Methylococcales</taxon>
        <taxon>Methylococcaceae</taxon>
        <taxon>Methylomonas</taxon>
    </lineage>
</organism>
<dbReference type="OrthoDB" id="9986854at2"/>
<comment type="caution">
    <text evidence="1">The sequence shown here is derived from an EMBL/GenBank/DDBJ whole genome shotgun (WGS) entry which is preliminary data.</text>
</comment>
<dbReference type="RefSeq" id="WP_064041750.1">
    <property type="nucleotide sequence ID" value="NZ_LUUJ01000106.1"/>
</dbReference>
<accession>A0A177N474</accession>
<dbReference type="AlphaFoldDB" id="A0A177N474"/>
<sequence>MNQSNQSLQVSKNDSFSEQNQLNQNRTDNHILIAPSSVRRTYDVETFAVYTAEHKILSESYSVREHAEQWAKEFDPDNRHELFLYPMVYFYPSEFARDRQGLLTYVIGATRGYYFVIHGGDDCIVKNRLIGPVFQSQEQATAWRHLSLPFYPECQIVCYKSALLDGTCPDFQLECNRLAVNHVTAFAVVCSGDGERRCLPIGDQYFTTEAQARCYQAEILSEYPTCQISPQNFHFEHVYQRQELLERLFGHLKVENADNATEV</sequence>
<proteinExistence type="predicted"/>
<protein>
    <submittedName>
        <fullName evidence="1">Uncharacterized protein</fullName>
    </submittedName>
</protein>
<reference evidence="1 2" key="1">
    <citation type="submission" date="2016-03" db="EMBL/GenBank/DDBJ databases">
        <authorList>
            <person name="Ploux O."/>
        </authorList>
    </citation>
    <scope>NUCLEOTIDE SEQUENCE [LARGE SCALE GENOMIC DNA]</scope>
    <source>
        <strain evidence="1 2">R-45378</strain>
    </source>
</reference>
<evidence type="ECO:0000313" key="2">
    <source>
        <dbReference type="Proteomes" id="UP000077857"/>
    </source>
</evidence>
<name>A0A177N474_9GAMM</name>
<dbReference type="Proteomes" id="UP000077857">
    <property type="component" value="Unassembled WGS sequence"/>
</dbReference>